<gene>
    <name evidence="8" type="ORF">IM676_09255</name>
</gene>
<dbReference type="InterPro" id="IPR050487">
    <property type="entry name" value="FtsQ_DivIB"/>
</dbReference>
<evidence type="ECO:0000256" key="1">
    <source>
        <dbReference type="ARBA" id="ARBA00022475"/>
    </source>
</evidence>
<keyword evidence="2" id="KW-0132">Cell division</keyword>
<dbReference type="InterPro" id="IPR013685">
    <property type="entry name" value="POTRA_FtsQ_type"/>
</dbReference>
<dbReference type="Proteomes" id="UP000593846">
    <property type="component" value="Chromosome"/>
</dbReference>
<dbReference type="RefSeq" id="WP_200989910.1">
    <property type="nucleotide sequence ID" value="NZ_CP063311.1"/>
</dbReference>
<proteinExistence type="predicted"/>
<dbReference type="AlphaFoldDB" id="A0A7S6U725"/>
<feature type="transmembrane region" description="Helical" evidence="6">
    <location>
        <begin position="30"/>
        <end position="49"/>
    </location>
</feature>
<evidence type="ECO:0000259" key="7">
    <source>
        <dbReference type="Pfam" id="PF08478"/>
    </source>
</evidence>
<keyword evidence="1" id="KW-1003">Cell membrane</keyword>
<dbReference type="PANTHER" id="PTHR37820:SF1">
    <property type="entry name" value="CELL DIVISION PROTEIN FTSQ"/>
    <property type="match status" value="1"/>
</dbReference>
<protein>
    <submittedName>
        <fullName evidence="8">FtsQ-type POTRA domain-containing protein</fullName>
    </submittedName>
</protein>
<dbReference type="EMBL" id="CP063311">
    <property type="protein sequence ID" value="QOV24388.1"/>
    <property type="molecule type" value="Genomic_DNA"/>
</dbReference>
<evidence type="ECO:0000313" key="9">
    <source>
        <dbReference type="Proteomes" id="UP000593846"/>
    </source>
</evidence>
<dbReference type="KEGG" id="aee:IM676_09255"/>
<dbReference type="GO" id="GO:0051301">
    <property type="term" value="P:cell division"/>
    <property type="evidence" value="ECO:0007669"/>
    <property type="project" value="UniProtKB-KW"/>
</dbReference>
<dbReference type="GO" id="GO:0005886">
    <property type="term" value="C:plasma membrane"/>
    <property type="evidence" value="ECO:0007669"/>
    <property type="project" value="TreeGrafter"/>
</dbReference>
<accession>A0A7S6U725</accession>
<evidence type="ECO:0000256" key="6">
    <source>
        <dbReference type="SAM" id="Phobius"/>
    </source>
</evidence>
<keyword evidence="4 6" id="KW-1133">Transmembrane helix</keyword>
<evidence type="ECO:0000256" key="2">
    <source>
        <dbReference type="ARBA" id="ARBA00022618"/>
    </source>
</evidence>
<evidence type="ECO:0000256" key="4">
    <source>
        <dbReference type="ARBA" id="ARBA00022989"/>
    </source>
</evidence>
<keyword evidence="3 6" id="KW-0812">Transmembrane</keyword>
<keyword evidence="6" id="KW-0472">Membrane</keyword>
<evidence type="ECO:0000256" key="3">
    <source>
        <dbReference type="ARBA" id="ARBA00022692"/>
    </source>
</evidence>
<organism evidence="8 9">
    <name type="scientific">Anabaenopsis elenkinii CCIBt3563</name>
    <dbReference type="NCBI Taxonomy" id="2779889"/>
    <lineage>
        <taxon>Bacteria</taxon>
        <taxon>Bacillati</taxon>
        <taxon>Cyanobacteriota</taxon>
        <taxon>Cyanophyceae</taxon>
        <taxon>Nostocales</taxon>
        <taxon>Nodulariaceae</taxon>
        <taxon>Anabaenopsis</taxon>
    </lineage>
</organism>
<evidence type="ECO:0000313" key="8">
    <source>
        <dbReference type="EMBL" id="QOV24388.1"/>
    </source>
</evidence>
<keyword evidence="9" id="KW-1185">Reference proteome</keyword>
<feature type="domain" description="POTRA" evidence="7">
    <location>
        <begin position="59"/>
        <end position="124"/>
    </location>
</feature>
<name>A0A7S6U725_9CYAN</name>
<dbReference type="PANTHER" id="PTHR37820">
    <property type="entry name" value="CELL DIVISION PROTEIN DIVIB"/>
    <property type="match status" value="1"/>
</dbReference>
<dbReference type="Pfam" id="PF08478">
    <property type="entry name" value="POTRA_1"/>
    <property type="match status" value="1"/>
</dbReference>
<reference evidence="9" key="1">
    <citation type="submission" date="2020-10" db="EMBL/GenBank/DDBJ databases">
        <title>Genome-based taxonomic classification of the species Anabaenopsis elenkinii.</title>
        <authorList>
            <person name="Delbaje E."/>
            <person name="Andreote A.P.D."/>
            <person name="Pellegrinetti T.A."/>
            <person name="Cruz R.B."/>
            <person name="Branco L.H.Z."/>
            <person name="Fiore M.F."/>
        </authorList>
    </citation>
    <scope>NUCLEOTIDE SEQUENCE [LARGE SCALE GENOMIC DNA]</scope>
    <source>
        <strain evidence="9">CCIBt3563</strain>
    </source>
</reference>
<sequence>MPGTASGYRNHLARRRHQIRRQHRVKIIQAIWRTVAISGLAGGLLWVALQPVWVVKAPEQIIIKSGEQLLSPEVIESLLEMSYPQSLWQIQPQAIANSLREKPTIAQAIVRRRLFPPGLNIEIQPRVPVAIAIHPVPPGTSETPSQETPAGLLDADGVLIPLEAYKLFHTHTKLPTLKVIASPEQYRSHWSQVYPLLSQSTVKITQVDWQDPNNLILKTELGDVHIGASNAELTGKIKILAQMRYLSAKMDLSQIKYIDLRNPASPLVRMNQTNPQDNPQNP</sequence>
<keyword evidence="5" id="KW-0131">Cell cycle</keyword>
<evidence type="ECO:0000256" key="5">
    <source>
        <dbReference type="ARBA" id="ARBA00023306"/>
    </source>
</evidence>